<evidence type="ECO:0000256" key="4">
    <source>
        <dbReference type="ARBA" id="ARBA00023235"/>
    </source>
</evidence>
<organism evidence="7 8">
    <name type="scientific">Desulfatibacillum aliphaticivorans</name>
    <dbReference type="NCBI Taxonomy" id="218208"/>
    <lineage>
        <taxon>Bacteria</taxon>
        <taxon>Pseudomonadati</taxon>
        <taxon>Thermodesulfobacteriota</taxon>
        <taxon>Desulfobacteria</taxon>
        <taxon>Desulfobacterales</taxon>
        <taxon>Desulfatibacillaceae</taxon>
        <taxon>Desulfatibacillum</taxon>
    </lineage>
</organism>
<dbReference type="InterPro" id="IPR006159">
    <property type="entry name" value="Acid_CoA_mut_C"/>
</dbReference>
<evidence type="ECO:0000313" key="7">
    <source>
        <dbReference type="EMBL" id="ACL05853.1"/>
    </source>
</evidence>
<dbReference type="GO" id="GO:0031419">
    <property type="term" value="F:cobalamin binding"/>
    <property type="evidence" value="ECO:0007669"/>
    <property type="project" value="UniProtKB-KW"/>
</dbReference>
<dbReference type="Pfam" id="PF02310">
    <property type="entry name" value="B12-binding"/>
    <property type="match status" value="1"/>
</dbReference>
<dbReference type="PANTHER" id="PTHR48101:SF1">
    <property type="entry name" value="METHYLMALONYL-COA MUTASE, LARGE SUBUNIT"/>
    <property type="match status" value="1"/>
</dbReference>
<dbReference type="InterPro" id="IPR036724">
    <property type="entry name" value="Cobalamin-bd_sf"/>
</dbReference>
<feature type="domain" description="B12-binding" evidence="6">
    <location>
        <begin position="5"/>
        <end position="132"/>
    </location>
</feature>
<keyword evidence="2" id="KW-0846">Cobalamin</keyword>
<accession>B8FMY3</accession>
<evidence type="ECO:0000256" key="5">
    <source>
        <dbReference type="ARBA" id="ARBA00023285"/>
    </source>
</evidence>
<dbReference type="GO" id="GO:0016853">
    <property type="term" value="F:isomerase activity"/>
    <property type="evidence" value="ECO:0007669"/>
    <property type="project" value="UniProtKB-KW"/>
</dbReference>
<proteinExistence type="predicted"/>
<reference evidence="7 8" key="1">
    <citation type="journal article" date="2012" name="Environ. Microbiol.">
        <title>The genome sequence of Desulfatibacillum alkenivorans AK-01: a blueprint for anaerobic alkane oxidation.</title>
        <authorList>
            <person name="Callaghan A.V."/>
            <person name="Morris B.E."/>
            <person name="Pereira I.A."/>
            <person name="McInerney M.J."/>
            <person name="Austin R.N."/>
            <person name="Groves J.T."/>
            <person name="Kukor J.J."/>
            <person name="Suflita J.M."/>
            <person name="Young L.Y."/>
            <person name="Zylstra G.J."/>
            <person name="Wawrik B."/>
        </authorList>
    </citation>
    <scope>NUCLEOTIDE SEQUENCE [LARGE SCALE GENOMIC DNA]</scope>
    <source>
        <strain evidence="7 8">AK-01</strain>
    </source>
</reference>
<evidence type="ECO:0000313" key="8">
    <source>
        <dbReference type="Proteomes" id="UP000000739"/>
    </source>
</evidence>
<protein>
    <submittedName>
        <fullName evidence="7">Methylmalonyl-coA mutase, small subunit</fullName>
    </submittedName>
</protein>
<comment type="cofactor">
    <cofactor evidence="1">
        <name>adenosylcob(III)alamin</name>
        <dbReference type="ChEBI" id="CHEBI:18408"/>
    </cofactor>
</comment>
<evidence type="ECO:0000256" key="1">
    <source>
        <dbReference type="ARBA" id="ARBA00001922"/>
    </source>
</evidence>
<dbReference type="HOGENOM" id="CLU_128233_0_0_7"/>
<dbReference type="NCBIfam" id="TIGR00640">
    <property type="entry name" value="acid_CoA_mut_C"/>
    <property type="match status" value="1"/>
</dbReference>
<dbReference type="InterPro" id="IPR006158">
    <property type="entry name" value="Cobalamin-bd"/>
</dbReference>
<dbReference type="PROSITE" id="PS51332">
    <property type="entry name" value="B12_BINDING"/>
    <property type="match status" value="1"/>
</dbReference>
<evidence type="ECO:0000256" key="2">
    <source>
        <dbReference type="ARBA" id="ARBA00022628"/>
    </source>
</evidence>
<evidence type="ECO:0000256" key="3">
    <source>
        <dbReference type="ARBA" id="ARBA00022723"/>
    </source>
</evidence>
<keyword evidence="5" id="KW-0170">Cobalt</keyword>
<dbReference type="eggNOG" id="COG2185">
    <property type="taxonomic scope" value="Bacteria"/>
</dbReference>
<keyword evidence="8" id="KW-1185">Reference proteome</keyword>
<dbReference type="Gene3D" id="3.40.50.280">
    <property type="entry name" value="Cobalamin-binding domain"/>
    <property type="match status" value="1"/>
</dbReference>
<keyword evidence="4" id="KW-0413">Isomerase</keyword>
<dbReference type="Proteomes" id="UP000000739">
    <property type="component" value="Chromosome"/>
</dbReference>
<keyword evidence="3" id="KW-0479">Metal-binding</keyword>
<gene>
    <name evidence="7" type="ordered locus">Dalk_4170</name>
</gene>
<sequence length="132" mass="14456">MENRKIRILISKIGSDIHELGAFMLLNAFRDAGMEAIYTGRYQSPAGVARAAVAEDVDVIALSDHTGSMPIIADFVIQELRKLNADDIHIIAGGLISPEDVRKLEEMNVTGNYTAGTPLDEIIEHVRKVVRA</sequence>
<evidence type="ECO:0000259" key="6">
    <source>
        <dbReference type="PROSITE" id="PS51332"/>
    </source>
</evidence>
<dbReference type="KEGG" id="dal:Dalk_4170"/>
<dbReference type="PANTHER" id="PTHR48101">
    <property type="entry name" value="METHYLMALONYL-COA MUTASE, MITOCHONDRIAL-RELATED"/>
    <property type="match status" value="1"/>
</dbReference>
<dbReference type="AlphaFoldDB" id="B8FMY3"/>
<dbReference type="SUPFAM" id="SSF52242">
    <property type="entry name" value="Cobalamin (vitamin B12)-binding domain"/>
    <property type="match status" value="1"/>
</dbReference>
<dbReference type="EMBL" id="CP001322">
    <property type="protein sequence ID" value="ACL05853.1"/>
    <property type="molecule type" value="Genomic_DNA"/>
</dbReference>
<dbReference type="RefSeq" id="WP_015948900.1">
    <property type="nucleotide sequence ID" value="NC_011768.1"/>
</dbReference>
<dbReference type="GO" id="GO:0046872">
    <property type="term" value="F:metal ion binding"/>
    <property type="evidence" value="ECO:0007669"/>
    <property type="project" value="UniProtKB-KW"/>
</dbReference>
<name>B8FMY3_DESAL</name>